<dbReference type="HOGENOM" id="CLU_747860_0_0_11"/>
<feature type="transmembrane region" description="Helical" evidence="1">
    <location>
        <begin position="324"/>
        <end position="345"/>
    </location>
</feature>
<dbReference type="EMBL" id="AWQX01000201">
    <property type="protein sequence ID" value="EST28157.1"/>
    <property type="molecule type" value="Genomic_DNA"/>
</dbReference>
<dbReference type="Gene3D" id="1.25.40.10">
    <property type="entry name" value="Tetratricopeptide repeat domain"/>
    <property type="match status" value="1"/>
</dbReference>
<dbReference type="InterPro" id="IPR011990">
    <property type="entry name" value="TPR-like_helical_dom_sf"/>
</dbReference>
<feature type="transmembrane region" description="Helical" evidence="1">
    <location>
        <begin position="249"/>
        <end position="265"/>
    </location>
</feature>
<feature type="transmembrane region" description="Helical" evidence="1">
    <location>
        <begin position="285"/>
        <end position="304"/>
    </location>
</feature>
<name>V6K7R9_STRRC</name>
<evidence type="ECO:0000256" key="1">
    <source>
        <dbReference type="SAM" id="Phobius"/>
    </source>
</evidence>
<dbReference type="STRING" id="1352936.M878_23210"/>
<organism evidence="2 3">
    <name type="scientific">Streptomyces roseochromogenus subsp. oscitans DS 12.976</name>
    <dbReference type="NCBI Taxonomy" id="1352936"/>
    <lineage>
        <taxon>Bacteria</taxon>
        <taxon>Bacillati</taxon>
        <taxon>Actinomycetota</taxon>
        <taxon>Actinomycetes</taxon>
        <taxon>Kitasatosporales</taxon>
        <taxon>Streptomycetaceae</taxon>
        <taxon>Streptomyces</taxon>
    </lineage>
</organism>
<evidence type="ECO:0000313" key="2">
    <source>
        <dbReference type="EMBL" id="EST28157.1"/>
    </source>
</evidence>
<sequence length="376" mass="41880">MSGAVHPAVERAEMLIELERVGEARTVLEKRLAEDPDDIRALVKYARCHLVGEKDPAKALETAERALALDPGDIGALIMRAHALRWVDGFRFPEAEGVLREVIRLAPEYWYGYALLADWLWRIRFISAGRAGGGRVPDGTMDAALREAGEVAREAVRLGPEEVYAYEVAWLIADRAGNRTVADQLDQVILRLDPNHAGALARRTTKAAAAPGVKAAEAATLYADALAATPHSRPLQQGLDHASYRLLRGVRWIALLSLGLAGVLLDLWTKDGQVPRELPVSLGQRLWYFVPVGALWAVGALLRYRRLRTGVRYNLRSLIHRRRWPRIVLGQAAWAVLCALVISQVPWTERTVPRIVFWVGLVPTLATIWFDRKKTT</sequence>
<accession>V6K7R9</accession>
<dbReference type="OrthoDB" id="4201407at2"/>
<dbReference type="SUPFAM" id="SSF48452">
    <property type="entry name" value="TPR-like"/>
    <property type="match status" value="1"/>
</dbReference>
<dbReference type="RefSeq" id="WP_023549151.1">
    <property type="nucleotide sequence ID" value="NZ_CM002285.1"/>
</dbReference>
<evidence type="ECO:0000313" key="3">
    <source>
        <dbReference type="Proteomes" id="UP000017984"/>
    </source>
</evidence>
<keyword evidence="1" id="KW-1133">Transmembrane helix</keyword>
<reference evidence="2 3" key="1">
    <citation type="journal article" date="2014" name="Genome Announc.">
        <title>Draft Genome Sequence of Streptomyces roseochromogenes subsp. oscitans DS 12.976, Producer of the Aminocoumarin Antibiotic Clorobiocin.</title>
        <authorList>
            <person name="Ruckert C."/>
            <person name="Kalinowski J."/>
            <person name="Heide L."/>
            <person name="Apel A.K."/>
        </authorList>
    </citation>
    <scope>NUCLEOTIDE SEQUENCE [LARGE SCALE GENOMIC DNA]</scope>
    <source>
        <strain evidence="2 3">DS 12.976</strain>
    </source>
</reference>
<dbReference type="PATRIC" id="fig|1352936.5.peg.4836"/>
<feature type="transmembrane region" description="Helical" evidence="1">
    <location>
        <begin position="351"/>
        <end position="370"/>
    </location>
</feature>
<keyword evidence="1" id="KW-0812">Transmembrane</keyword>
<proteinExistence type="predicted"/>
<gene>
    <name evidence="2" type="ORF">M878_23210</name>
</gene>
<keyword evidence="3" id="KW-1185">Reference proteome</keyword>
<dbReference type="Proteomes" id="UP000017984">
    <property type="component" value="Chromosome"/>
</dbReference>
<protein>
    <submittedName>
        <fullName evidence="2">Uncharacterized protein</fullName>
    </submittedName>
</protein>
<comment type="caution">
    <text evidence="2">The sequence shown here is derived from an EMBL/GenBank/DDBJ whole genome shotgun (WGS) entry which is preliminary data.</text>
</comment>
<dbReference type="AlphaFoldDB" id="V6K7R9"/>
<keyword evidence="1" id="KW-0472">Membrane</keyword>